<evidence type="ECO:0000313" key="1">
    <source>
        <dbReference type="EMBL" id="OGE03600.1"/>
    </source>
</evidence>
<dbReference type="AlphaFoldDB" id="A0A1F5HHJ8"/>
<sequence>MTVVEGEPEYKIELTWTIGQLKERKFKLVVVDSGEEVRVFRGDDLVAVLNPYEGDRLNYDQMHQDITKLLFDAINSDFSVARSIPRTEETVQATA</sequence>
<name>A0A1F5HHJ8_9BACT</name>
<reference evidence="1 2" key="1">
    <citation type="journal article" date="2016" name="Nat. Commun.">
        <title>Thousands of microbial genomes shed light on interconnected biogeochemical processes in an aquifer system.</title>
        <authorList>
            <person name="Anantharaman K."/>
            <person name="Brown C.T."/>
            <person name="Hug L.A."/>
            <person name="Sharon I."/>
            <person name="Castelle C.J."/>
            <person name="Probst A.J."/>
            <person name="Thomas B.C."/>
            <person name="Singh A."/>
            <person name="Wilkins M.J."/>
            <person name="Karaoz U."/>
            <person name="Brodie E.L."/>
            <person name="Williams K.H."/>
            <person name="Hubbard S.S."/>
            <person name="Banfield J.F."/>
        </authorList>
    </citation>
    <scope>NUCLEOTIDE SEQUENCE [LARGE SCALE GENOMIC DNA]</scope>
</reference>
<gene>
    <name evidence="1" type="ORF">A3B51_01155</name>
</gene>
<accession>A0A1F5HHJ8</accession>
<dbReference type="EMBL" id="MFBQ01000047">
    <property type="protein sequence ID" value="OGE03600.1"/>
    <property type="molecule type" value="Genomic_DNA"/>
</dbReference>
<dbReference type="Proteomes" id="UP000176780">
    <property type="component" value="Unassembled WGS sequence"/>
</dbReference>
<organism evidence="1 2">
    <name type="scientific">Candidatus Curtissbacteria bacterium RIFCSPLOWO2_01_FULL_41_18</name>
    <dbReference type="NCBI Taxonomy" id="1797727"/>
    <lineage>
        <taxon>Bacteria</taxon>
        <taxon>Candidatus Curtissiibacteriota</taxon>
    </lineage>
</organism>
<proteinExistence type="predicted"/>
<evidence type="ECO:0000313" key="2">
    <source>
        <dbReference type="Proteomes" id="UP000176780"/>
    </source>
</evidence>
<protein>
    <submittedName>
        <fullName evidence="1">Uncharacterized protein</fullName>
    </submittedName>
</protein>
<comment type="caution">
    <text evidence="1">The sequence shown here is derived from an EMBL/GenBank/DDBJ whole genome shotgun (WGS) entry which is preliminary data.</text>
</comment>